<gene>
    <name evidence="3" type="ORF">H9L13_01820</name>
</gene>
<dbReference type="Proteomes" id="UP000515971">
    <property type="component" value="Chromosome"/>
</dbReference>
<dbReference type="RefSeq" id="WP_187538514.1">
    <property type="nucleotide sequence ID" value="NZ_BAABJT010000001.1"/>
</dbReference>
<keyword evidence="4" id="KW-1185">Reference proteome</keyword>
<evidence type="ECO:0000313" key="4">
    <source>
        <dbReference type="Proteomes" id="UP000515971"/>
    </source>
</evidence>
<proteinExistence type="predicted"/>
<feature type="region of interest" description="Disordered" evidence="1">
    <location>
        <begin position="19"/>
        <end position="163"/>
    </location>
</feature>
<sequence length="533" mass="61172">MLNRVILAAGVAALAISAPAGAKPDGDRGGGQSARAERGGGGGQNVQRAHRVERQSMPRMERQQQRAERRAQPRFEQRQMQRAERRAMPRMERQQQRAERRAQPRFEQRQQQRAERYAAFRQDRAQNNRAERRAQRVEQQQRFANRVERQQRAERRQERVEQRQRFANRIDRQDLRNQRVANRIDRQDIRNERFANRIDRRDFRNDRVEFRNDRIRVASARSALGFGGGGCPPGLVSKGCVPPGQQYSANRFIGDADAYRYSRLASLAYSPRYEIIEPYRAASFLGSPLSSLAGTFSLMAMPQAVSYLYPDTDDYYYRYGNGYAYRVDRDNDLISYVLPLLAGGFMPGQYLPASYMNSYVPDHYGFNSFYPSSYDSAYGYGYGYENLCNRYVNGVVYQVDCNSGVVEDVIPLYASGYGVGQYLPASYGTYNVPYQYRDMYYNTSDYNYWYAPGAIYQVDPTSQLITAVASLLAPGFSVGQPLPAGYGMYNVPLGYRDTYYDTPNAWYRYNNGYIYQVDPTTQLVTAIVASILT</sequence>
<feature type="signal peptide" evidence="2">
    <location>
        <begin position="1"/>
        <end position="22"/>
    </location>
</feature>
<keyword evidence="2" id="KW-0732">Signal</keyword>
<dbReference type="KEGG" id="slut:H9L13_01820"/>
<evidence type="ECO:0000313" key="3">
    <source>
        <dbReference type="EMBL" id="QNN67707.1"/>
    </source>
</evidence>
<organism evidence="3 4">
    <name type="scientific">Sphingomonas lutea</name>
    <dbReference type="NCBI Taxonomy" id="1045317"/>
    <lineage>
        <taxon>Bacteria</taxon>
        <taxon>Pseudomonadati</taxon>
        <taxon>Pseudomonadota</taxon>
        <taxon>Alphaproteobacteria</taxon>
        <taxon>Sphingomonadales</taxon>
        <taxon>Sphingomonadaceae</taxon>
        <taxon>Sphingomonas</taxon>
    </lineage>
</organism>
<dbReference type="EMBL" id="CP060718">
    <property type="protein sequence ID" value="QNN67707.1"/>
    <property type="molecule type" value="Genomic_DNA"/>
</dbReference>
<name>A0A7G9SIN2_9SPHN</name>
<protein>
    <recommendedName>
        <fullName evidence="5">RcnB family protein</fullName>
    </recommendedName>
</protein>
<evidence type="ECO:0000256" key="1">
    <source>
        <dbReference type="SAM" id="MobiDB-lite"/>
    </source>
</evidence>
<dbReference type="AlphaFoldDB" id="A0A7G9SIN2"/>
<evidence type="ECO:0000256" key="2">
    <source>
        <dbReference type="SAM" id="SignalP"/>
    </source>
</evidence>
<accession>A0A7G9SIN2</accession>
<feature type="compositionally biased region" description="Basic and acidic residues" evidence="1">
    <location>
        <begin position="50"/>
        <end position="136"/>
    </location>
</feature>
<evidence type="ECO:0008006" key="5">
    <source>
        <dbReference type="Google" id="ProtNLM"/>
    </source>
</evidence>
<reference evidence="3 4" key="1">
    <citation type="submission" date="2020-08" db="EMBL/GenBank/DDBJ databases">
        <title>Genome sequence of Sphingomonas lutea KCTC 23642T.</title>
        <authorList>
            <person name="Hyun D.-W."/>
            <person name="Bae J.-W."/>
        </authorList>
    </citation>
    <scope>NUCLEOTIDE SEQUENCE [LARGE SCALE GENOMIC DNA]</scope>
    <source>
        <strain evidence="3 4">KCTC 23642</strain>
    </source>
</reference>
<feature type="chain" id="PRO_5028807234" description="RcnB family protein" evidence="2">
    <location>
        <begin position="23"/>
        <end position="533"/>
    </location>
</feature>
<feature type="compositionally biased region" description="Basic and acidic residues" evidence="1">
    <location>
        <begin position="145"/>
        <end position="163"/>
    </location>
</feature>